<evidence type="ECO:0000313" key="4">
    <source>
        <dbReference type="Proteomes" id="UP001501170"/>
    </source>
</evidence>
<sequence length="230" mass="24344">MDRSSQPAPGYRPPLAPGQSYPPLGYSEHGAPLFTYDDRERALAGPQPAAAPPDPTPPAPAPQPPPDRRRGLAVGVAVVAVGVLCLALAFRMFPTGDDGPVRRADPPAAQSTDDPYLRGLPDQPEQSVPRDPDSAQPPVHSGAATVEYQVDSGRATILYVDDTSVKIERNAGGTWRHTVRGSQNALLRVSVILSDTDPASCSITVDGKVVDRQTTQDAQSSGMLTCRYEG</sequence>
<dbReference type="RefSeq" id="WP_346076854.1">
    <property type="nucleotide sequence ID" value="NZ_BAAARB010000016.1"/>
</dbReference>
<name>A0ABP5UVY5_9ACTN</name>
<dbReference type="InterPro" id="IPR038468">
    <property type="entry name" value="MmpS_C"/>
</dbReference>
<accession>A0ABP5UVY5</accession>
<feature type="region of interest" description="Disordered" evidence="1">
    <location>
        <begin position="1"/>
        <end position="69"/>
    </location>
</feature>
<gene>
    <name evidence="3" type="ORF">GCM10009855_28160</name>
</gene>
<comment type="caution">
    <text evidence="3">The sequence shown here is derived from an EMBL/GenBank/DDBJ whole genome shotgun (WGS) entry which is preliminary data.</text>
</comment>
<protein>
    <recommendedName>
        <fullName evidence="5">MmpS family membrane protein</fullName>
    </recommendedName>
</protein>
<keyword evidence="2" id="KW-1133">Transmembrane helix</keyword>
<dbReference type="EMBL" id="BAAARB010000016">
    <property type="protein sequence ID" value="GAA2386384.1"/>
    <property type="molecule type" value="Genomic_DNA"/>
</dbReference>
<evidence type="ECO:0000256" key="1">
    <source>
        <dbReference type="SAM" id="MobiDB-lite"/>
    </source>
</evidence>
<keyword evidence="2" id="KW-0812">Transmembrane</keyword>
<reference evidence="4" key="1">
    <citation type="journal article" date="2019" name="Int. J. Syst. Evol. Microbiol.">
        <title>The Global Catalogue of Microorganisms (GCM) 10K type strain sequencing project: providing services to taxonomists for standard genome sequencing and annotation.</title>
        <authorList>
            <consortium name="The Broad Institute Genomics Platform"/>
            <consortium name="The Broad Institute Genome Sequencing Center for Infectious Disease"/>
            <person name="Wu L."/>
            <person name="Ma J."/>
        </authorList>
    </citation>
    <scope>NUCLEOTIDE SEQUENCE [LARGE SCALE GENOMIC DNA]</scope>
    <source>
        <strain evidence="4">JCM 16227</strain>
    </source>
</reference>
<evidence type="ECO:0008006" key="5">
    <source>
        <dbReference type="Google" id="ProtNLM"/>
    </source>
</evidence>
<keyword evidence="2" id="KW-0472">Membrane</keyword>
<dbReference type="Proteomes" id="UP001501170">
    <property type="component" value="Unassembled WGS sequence"/>
</dbReference>
<feature type="region of interest" description="Disordered" evidence="1">
    <location>
        <begin position="95"/>
        <end position="141"/>
    </location>
</feature>
<proteinExistence type="predicted"/>
<keyword evidence="4" id="KW-1185">Reference proteome</keyword>
<feature type="compositionally biased region" description="Pro residues" evidence="1">
    <location>
        <begin position="49"/>
        <end position="65"/>
    </location>
</feature>
<dbReference type="Gene3D" id="2.60.40.2880">
    <property type="entry name" value="MmpS1-5, C-terminal soluble domain"/>
    <property type="match status" value="1"/>
</dbReference>
<evidence type="ECO:0000256" key="2">
    <source>
        <dbReference type="SAM" id="Phobius"/>
    </source>
</evidence>
<feature type="transmembrane region" description="Helical" evidence="2">
    <location>
        <begin position="72"/>
        <end position="93"/>
    </location>
</feature>
<organism evidence="3 4">
    <name type="scientific">Gordonia cholesterolivorans</name>
    <dbReference type="NCBI Taxonomy" id="559625"/>
    <lineage>
        <taxon>Bacteria</taxon>
        <taxon>Bacillati</taxon>
        <taxon>Actinomycetota</taxon>
        <taxon>Actinomycetes</taxon>
        <taxon>Mycobacteriales</taxon>
        <taxon>Gordoniaceae</taxon>
        <taxon>Gordonia</taxon>
    </lineage>
</organism>
<evidence type="ECO:0000313" key="3">
    <source>
        <dbReference type="EMBL" id="GAA2386384.1"/>
    </source>
</evidence>